<dbReference type="Proteomes" id="UP001642360">
    <property type="component" value="Unassembled WGS sequence"/>
</dbReference>
<dbReference type="EMBL" id="CAUOFW020002447">
    <property type="protein sequence ID" value="CAK9153768.1"/>
    <property type="molecule type" value="Genomic_DNA"/>
</dbReference>
<keyword evidence="3" id="KW-1185">Reference proteome</keyword>
<reference evidence="2 3" key="1">
    <citation type="submission" date="2024-02" db="EMBL/GenBank/DDBJ databases">
        <authorList>
            <person name="Vignale AGUSTIN F."/>
            <person name="Sosa J E."/>
            <person name="Modenutti C."/>
        </authorList>
    </citation>
    <scope>NUCLEOTIDE SEQUENCE [LARGE SCALE GENOMIC DNA]</scope>
</reference>
<proteinExistence type="predicted"/>
<name>A0ABC8S964_9AQUA</name>
<protein>
    <submittedName>
        <fullName evidence="2">Uncharacterized protein</fullName>
    </submittedName>
</protein>
<feature type="region of interest" description="Disordered" evidence="1">
    <location>
        <begin position="150"/>
        <end position="178"/>
    </location>
</feature>
<evidence type="ECO:0000313" key="3">
    <source>
        <dbReference type="Proteomes" id="UP001642360"/>
    </source>
</evidence>
<sequence length="214" mass="20767">MEGSGRTTRGGSMDGSARKMDARPLGEPNLSDLAKPWTKLGGSMVRVKMGNTGLGEGLVKQGIGAKGGAHDAGDAIGGKGRGAHSVGGDHDSALGTGIEMDGSTGSMDDGARGSDSDTLGGLGGVLGCLGDTLDCGADVVLDRRKGHAMIGGANSPGGTNSPGGANPPGDTYVASDSLGDARSAPGGAVLGGLGDASRGSGLLVLQTGKMFFID</sequence>
<dbReference type="AlphaFoldDB" id="A0ABC8S964"/>
<feature type="compositionally biased region" description="Polar residues" evidence="1">
    <location>
        <begin position="1"/>
        <end position="10"/>
    </location>
</feature>
<evidence type="ECO:0000313" key="2">
    <source>
        <dbReference type="EMBL" id="CAK9153768.1"/>
    </source>
</evidence>
<organism evidence="2 3">
    <name type="scientific">Ilex paraguariensis</name>
    <name type="common">yerba mate</name>
    <dbReference type="NCBI Taxonomy" id="185542"/>
    <lineage>
        <taxon>Eukaryota</taxon>
        <taxon>Viridiplantae</taxon>
        <taxon>Streptophyta</taxon>
        <taxon>Embryophyta</taxon>
        <taxon>Tracheophyta</taxon>
        <taxon>Spermatophyta</taxon>
        <taxon>Magnoliopsida</taxon>
        <taxon>eudicotyledons</taxon>
        <taxon>Gunneridae</taxon>
        <taxon>Pentapetalae</taxon>
        <taxon>asterids</taxon>
        <taxon>campanulids</taxon>
        <taxon>Aquifoliales</taxon>
        <taxon>Aquifoliaceae</taxon>
        <taxon>Ilex</taxon>
    </lineage>
</organism>
<comment type="caution">
    <text evidence="2">The sequence shown here is derived from an EMBL/GenBank/DDBJ whole genome shotgun (WGS) entry which is preliminary data.</text>
</comment>
<evidence type="ECO:0000256" key="1">
    <source>
        <dbReference type="SAM" id="MobiDB-lite"/>
    </source>
</evidence>
<feature type="region of interest" description="Disordered" evidence="1">
    <location>
        <begin position="1"/>
        <end position="36"/>
    </location>
</feature>
<accession>A0ABC8S964</accession>
<gene>
    <name evidence="2" type="ORF">ILEXP_LOCUS22063</name>
</gene>